<dbReference type="GO" id="GO:0008270">
    <property type="term" value="F:zinc ion binding"/>
    <property type="evidence" value="ECO:0007669"/>
    <property type="project" value="InterPro"/>
</dbReference>
<dbReference type="PANTHER" id="PTHR46888">
    <property type="entry name" value="ZINC KNUCKLE DOMAINCONTAINING PROTEIN-RELATED"/>
    <property type="match status" value="1"/>
</dbReference>
<feature type="coiled-coil region" evidence="1">
    <location>
        <begin position="114"/>
        <end position="151"/>
    </location>
</feature>
<accession>A0AA47P261</accession>
<name>A0AA47P261_MERPO</name>
<gene>
    <name evidence="3" type="ORF">N1851_017473</name>
</gene>
<comment type="caution">
    <text evidence="3">The sequence shown here is derived from an EMBL/GenBank/DDBJ whole genome shotgun (WGS) entry which is preliminary data.</text>
</comment>
<evidence type="ECO:0000259" key="2">
    <source>
        <dbReference type="Pfam" id="PF02023"/>
    </source>
</evidence>
<dbReference type="AlphaFoldDB" id="A0AA47P261"/>
<dbReference type="Proteomes" id="UP001174136">
    <property type="component" value="Unassembled WGS sequence"/>
</dbReference>
<dbReference type="SUPFAM" id="SSF47353">
    <property type="entry name" value="Retrovirus capsid dimerization domain-like"/>
    <property type="match status" value="1"/>
</dbReference>
<protein>
    <recommendedName>
        <fullName evidence="2">SCAN box domain-containing protein</fullName>
    </recommendedName>
</protein>
<dbReference type="GO" id="GO:0003676">
    <property type="term" value="F:nucleic acid binding"/>
    <property type="evidence" value="ECO:0007669"/>
    <property type="project" value="InterPro"/>
</dbReference>
<keyword evidence="4" id="KW-1185">Reference proteome</keyword>
<dbReference type="Pfam" id="PF02023">
    <property type="entry name" value="SCAN"/>
    <property type="match status" value="1"/>
</dbReference>
<proteinExistence type="predicted"/>
<evidence type="ECO:0000313" key="4">
    <source>
        <dbReference type="Proteomes" id="UP001174136"/>
    </source>
</evidence>
<sequence length="541" mass="60132">MATGFDSRGFLANPSYESFISCRKDELVQIAAHFGLGHPRQILKRDLQGLVLGELIEQELVMLPAQAEPTERLGTLGEKDSRESVQGVLAGEPPKTPVTMPRYDPLSSVSAGSIHEARLKVRLARLRIEAEERAQNREAQLKLNIKRLEIEAETAVHLRELELASQRETQGGVGVDAVPSASLPSVPSPPTFDINKHIALVPVFREMEVDSYFSAVERITSALQWPSEVWPLLLQCKIHGKALDAVAALPVEESLNYEQVKSAILRAYELVPEAYRQKFRTYRKPSDRTYVEFAREKGTLFDKRCSSCKVADYKSLREMLLVEEFKRCLPDRIVVYLNEQKVSSLSCAAVLADEYVLTHKAAFGPQTGSVADGRNSSVSIQSNNVQKGDRECFYCHKTGHVIANCLTRKHKENVRDKQVAPPKGIGIIKAEQNSPQMFSHSDTIDECFKPFTFDGLVSLACDPADQRPVRILRDTACSQSVILSSVLPFSDQSACGYGSVLRGVEMGYVLRSVHRVYVQSKLITGYFPVSVCLSGIANRGY</sequence>
<evidence type="ECO:0000313" key="3">
    <source>
        <dbReference type="EMBL" id="KAK0144157.1"/>
    </source>
</evidence>
<evidence type="ECO:0000256" key="1">
    <source>
        <dbReference type="SAM" id="Coils"/>
    </source>
</evidence>
<dbReference type="InterPro" id="IPR003309">
    <property type="entry name" value="SCAN_dom"/>
</dbReference>
<dbReference type="InterPro" id="IPR036875">
    <property type="entry name" value="Znf_CCHC_sf"/>
</dbReference>
<feature type="domain" description="SCAN box" evidence="2">
    <location>
        <begin position="272"/>
        <end position="360"/>
    </location>
</feature>
<dbReference type="Gene3D" id="1.10.4020.10">
    <property type="entry name" value="DNA breaking-rejoining enzymes"/>
    <property type="match status" value="1"/>
</dbReference>
<dbReference type="PANTHER" id="PTHR46888:SF13">
    <property type="entry name" value="RIBONUCLEASE H"/>
    <property type="match status" value="1"/>
</dbReference>
<reference evidence="3" key="1">
    <citation type="journal article" date="2023" name="Front. Mar. Sci.">
        <title>A new Merluccius polli reference genome to investigate the effects of global change in West African waters.</title>
        <authorList>
            <person name="Mateo J.L."/>
            <person name="Blanco-Fernandez C."/>
            <person name="Garcia-Vazquez E."/>
            <person name="Machado-Schiaffino G."/>
        </authorList>
    </citation>
    <scope>NUCLEOTIDE SEQUENCE</scope>
    <source>
        <strain evidence="3">C29</strain>
        <tissue evidence="3">Fin</tissue>
    </source>
</reference>
<dbReference type="SUPFAM" id="SSF57756">
    <property type="entry name" value="Retrovirus zinc finger-like domains"/>
    <property type="match status" value="1"/>
</dbReference>
<dbReference type="InterPro" id="IPR038269">
    <property type="entry name" value="SCAN_sf"/>
</dbReference>
<dbReference type="EMBL" id="JAOPHQ010003156">
    <property type="protein sequence ID" value="KAK0144157.1"/>
    <property type="molecule type" value="Genomic_DNA"/>
</dbReference>
<organism evidence="3 4">
    <name type="scientific">Merluccius polli</name>
    <name type="common">Benguela hake</name>
    <name type="synonym">Merluccius cadenati</name>
    <dbReference type="NCBI Taxonomy" id="89951"/>
    <lineage>
        <taxon>Eukaryota</taxon>
        <taxon>Metazoa</taxon>
        <taxon>Chordata</taxon>
        <taxon>Craniata</taxon>
        <taxon>Vertebrata</taxon>
        <taxon>Euteleostomi</taxon>
        <taxon>Actinopterygii</taxon>
        <taxon>Neopterygii</taxon>
        <taxon>Teleostei</taxon>
        <taxon>Neoteleostei</taxon>
        <taxon>Acanthomorphata</taxon>
        <taxon>Zeiogadaria</taxon>
        <taxon>Gadariae</taxon>
        <taxon>Gadiformes</taxon>
        <taxon>Gadoidei</taxon>
        <taxon>Merlucciidae</taxon>
        <taxon>Merluccius</taxon>
    </lineage>
</organism>
<dbReference type="Gene3D" id="4.10.60.10">
    <property type="entry name" value="Zinc finger, CCHC-type"/>
    <property type="match status" value="1"/>
</dbReference>
<keyword evidence="1" id="KW-0175">Coiled coil</keyword>